<evidence type="ECO:0000313" key="4">
    <source>
        <dbReference type="EMBL" id="PNR51565.1"/>
    </source>
</evidence>
<reference evidence="4 6" key="2">
    <citation type="journal article" date="2018" name="Plant J.">
        <title>The Physcomitrella patens chromosome-scale assembly reveals moss genome structure and evolution.</title>
        <authorList>
            <person name="Lang D."/>
            <person name="Ullrich K.K."/>
            <person name="Murat F."/>
            <person name="Fuchs J."/>
            <person name="Jenkins J."/>
            <person name="Haas F.B."/>
            <person name="Piednoel M."/>
            <person name="Gundlach H."/>
            <person name="Van Bel M."/>
            <person name="Meyberg R."/>
            <person name="Vives C."/>
            <person name="Morata J."/>
            <person name="Symeonidi A."/>
            <person name="Hiss M."/>
            <person name="Muchero W."/>
            <person name="Kamisugi Y."/>
            <person name="Saleh O."/>
            <person name="Blanc G."/>
            <person name="Decker E.L."/>
            <person name="van Gessel N."/>
            <person name="Grimwood J."/>
            <person name="Hayes R.D."/>
            <person name="Graham S.W."/>
            <person name="Gunter L.E."/>
            <person name="McDaniel S.F."/>
            <person name="Hoernstein S.N.W."/>
            <person name="Larsson A."/>
            <person name="Li F.W."/>
            <person name="Perroud P.F."/>
            <person name="Phillips J."/>
            <person name="Ranjan P."/>
            <person name="Rokshar D.S."/>
            <person name="Rothfels C.J."/>
            <person name="Schneider L."/>
            <person name="Shu S."/>
            <person name="Stevenson D.W."/>
            <person name="Thummler F."/>
            <person name="Tillich M."/>
            <person name="Villarreal Aguilar J.C."/>
            <person name="Widiez T."/>
            <person name="Wong G.K."/>
            <person name="Wymore A."/>
            <person name="Zhang Y."/>
            <person name="Zimmer A.D."/>
            <person name="Quatrano R.S."/>
            <person name="Mayer K.F.X."/>
            <person name="Goodstein D."/>
            <person name="Casacuberta J.M."/>
            <person name="Vandepoele K."/>
            <person name="Reski R."/>
            <person name="Cuming A.C."/>
            <person name="Tuskan G.A."/>
            <person name="Maumus F."/>
            <person name="Salse J."/>
            <person name="Schmutz J."/>
            <person name="Rensing S.A."/>
        </authorList>
    </citation>
    <scope>NUCLEOTIDE SEQUENCE [LARGE SCALE GENOMIC DNA]</scope>
    <source>
        <strain evidence="5 6">cv. Gransden 2004</strain>
    </source>
</reference>
<dbReference type="EMBL" id="ABEU02000007">
    <property type="protein sequence ID" value="PNR51565.1"/>
    <property type="molecule type" value="Genomic_DNA"/>
</dbReference>
<dbReference type="Gene3D" id="1.20.58.480">
    <property type="match status" value="1"/>
</dbReference>
<dbReference type="GO" id="GO:0046872">
    <property type="term" value="F:metal ion binding"/>
    <property type="evidence" value="ECO:0007669"/>
    <property type="project" value="InterPro"/>
</dbReference>
<dbReference type="InterPro" id="IPR009869">
    <property type="entry name" value="HSPRO1_N"/>
</dbReference>
<evidence type="ECO:0000259" key="3">
    <source>
        <dbReference type="Pfam" id="PF07231"/>
    </source>
</evidence>
<dbReference type="PaxDb" id="3218-PP1S2_67V6.1"/>
<evidence type="ECO:0000259" key="2">
    <source>
        <dbReference type="Pfam" id="PF07014"/>
    </source>
</evidence>
<dbReference type="GO" id="GO:0020037">
    <property type="term" value="F:heme binding"/>
    <property type="evidence" value="ECO:0007669"/>
    <property type="project" value="InterPro"/>
</dbReference>
<feature type="region of interest" description="Disordered" evidence="1">
    <location>
        <begin position="502"/>
        <end position="527"/>
    </location>
</feature>
<dbReference type="AlphaFoldDB" id="A0A2K1KCQ6"/>
<dbReference type="GO" id="GO:0006952">
    <property type="term" value="P:defense response"/>
    <property type="evidence" value="ECO:0007669"/>
    <property type="project" value="InterPro"/>
</dbReference>
<organism evidence="4">
    <name type="scientific">Physcomitrium patens</name>
    <name type="common">Spreading-leaved earth moss</name>
    <name type="synonym">Physcomitrella patens</name>
    <dbReference type="NCBI Taxonomy" id="3218"/>
    <lineage>
        <taxon>Eukaryota</taxon>
        <taxon>Viridiplantae</taxon>
        <taxon>Streptophyta</taxon>
        <taxon>Embryophyta</taxon>
        <taxon>Bryophyta</taxon>
        <taxon>Bryophytina</taxon>
        <taxon>Bryopsida</taxon>
        <taxon>Funariidae</taxon>
        <taxon>Funariales</taxon>
        <taxon>Funariaceae</taxon>
        <taxon>Physcomitrium</taxon>
    </lineage>
</organism>
<proteinExistence type="predicted"/>
<reference evidence="5" key="3">
    <citation type="submission" date="2020-12" db="UniProtKB">
        <authorList>
            <consortium name="EnsemblPlants"/>
        </authorList>
    </citation>
    <scope>IDENTIFICATION</scope>
</reference>
<dbReference type="SUPFAM" id="SSF140959">
    <property type="entry name" value="Indolic compounds 2,3-dioxygenase-like"/>
    <property type="match status" value="1"/>
</dbReference>
<dbReference type="InterPro" id="IPR037217">
    <property type="entry name" value="Trp/Indoleamine_2_3_dOase-like"/>
</dbReference>
<dbReference type="GeneID" id="112284655"/>
<evidence type="ECO:0000313" key="6">
    <source>
        <dbReference type="Proteomes" id="UP000006727"/>
    </source>
</evidence>
<feature type="domain" description="Nematode resistance protein-like HSPRO1 N-terminal" evidence="3">
    <location>
        <begin position="43"/>
        <end position="196"/>
    </location>
</feature>
<reference evidence="4 6" key="1">
    <citation type="journal article" date="2008" name="Science">
        <title>The Physcomitrella genome reveals evolutionary insights into the conquest of land by plants.</title>
        <authorList>
            <person name="Rensing S."/>
            <person name="Lang D."/>
            <person name="Zimmer A."/>
            <person name="Terry A."/>
            <person name="Salamov A."/>
            <person name="Shapiro H."/>
            <person name="Nishiyama T."/>
            <person name="Perroud P.-F."/>
            <person name="Lindquist E."/>
            <person name="Kamisugi Y."/>
            <person name="Tanahashi T."/>
            <person name="Sakakibara K."/>
            <person name="Fujita T."/>
            <person name="Oishi K."/>
            <person name="Shin-I T."/>
            <person name="Kuroki Y."/>
            <person name="Toyoda A."/>
            <person name="Suzuki Y."/>
            <person name="Hashimoto A."/>
            <person name="Yamaguchi K."/>
            <person name="Sugano A."/>
            <person name="Kohara Y."/>
            <person name="Fujiyama A."/>
            <person name="Anterola A."/>
            <person name="Aoki S."/>
            <person name="Ashton N."/>
            <person name="Barbazuk W.B."/>
            <person name="Barker E."/>
            <person name="Bennetzen J."/>
            <person name="Bezanilla M."/>
            <person name="Blankenship R."/>
            <person name="Cho S.H."/>
            <person name="Dutcher S."/>
            <person name="Estelle M."/>
            <person name="Fawcett J.A."/>
            <person name="Gundlach H."/>
            <person name="Hanada K."/>
            <person name="Heyl A."/>
            <person name="Hicks K.A."/>
            <person name="Hugh J."/>
            <person name="Lohr M."/>
            <person name="Mayer K."/>
            <person name="Melkozernov A."/>
            <person name="Murata T."/>
            <person name="Nelson D."/>
            <person name="Pils B."/>
            <person name="Prigge M."/>
            <person name="Reiss B."/>
            <person name="Renner T."/>
            <person name="Rombauts S."/>
            <person name="Rushton P."/>
            <person name="Sanderfoot A."/>
            <person name="Schween G."/>
            <person name="Shiu S.-H."/>
            <person name="Stueber K."/>
            <person name="Theodoulou F.L."/>
            <person name="Tu H."/>
            <person name="Van de Peer Y."/>
            <person name="Verrier P.J."/>
            <person name="Waters E."/>
            <person name="Wood A."/>
            <person name="Yang L."/>
            <person name="Cove D."/>
            <person name="Cuming A."/>
            <person name="Hasebe M."/>
            <person name="Lucas S."/>
            <person name="Mishler D.B."/>
            <person name="Reski R."/>
            <person name="Grigoriev I."/>
            <person name="Quatrano R.S."/>
            <person name="Boore J.L."/>
        </authorList>
    </citation>
    <scope>NUCLEOTIDE SEQUENCE [LARGE SCALE GENOMIC DNA]</scope>
    <source>
        <strain evidence="5 6">cv. Gransden 2004</strain>
    </source>
</reference>
<dbReference type="FunCoup" id="A0A2K1KCQ6">
    <property type="interactions" value="141"/>
</dbReference>
<dbReference type="OMA" id="LANCDME"/>
<dbReference type="KEGG" id="ppp:112284655"/>
<dbReference type="PANTHER" id="PTHR34795:SF1">
    <property type="entry name" value="NEMATODE RESISTANCE PROTEIN-LIKE HSPRO1"/>
    <property type="match status" value="1"/>
</dbReference>
<dbReference type="EnsemblPlants" id="Pp3c7_23390V3.1">
    <property type="protein sequence ID" value="Pp3c7_23390V3.1"/>
    <property type="gene ID" value="Pp3c7_23390"/>
</dbReference>
<dbReference type="Gramene" id="Pp3c7_23390V3.1">
    <property type="protein sequence ID" value="Pp3c7_23390V3.1"/>
    <property type="gene ID" value="Pp3c7_23390"/>
</dbReference>
<evidence type="ECO:0000313" key="5">
    <source>
        <dbReference type="EnsemblPlants" id="Pp3c7_23390V3.1"/>
    </source>
</evidence>
<dbReference type="InterPro" id="IPR038759">
    <property type="entry name" value="HSPRO1/HSPRO2"/>
</dbReference>
<feature type="domain" description="Hs1pro-1 C-terminal" evidence="2">
    <location>
        <begin position="201"/>
        <end position="476"/>
    </location>
</feature>
<dbReference type="OrthoDB" id="188455at2759"/>
<dbReference type="Pfam" id="PF07014">
    <property type="entry name" value="Hs1pro-1_C"/>
    <property type="match status" value="1"/>
</dbReference>
<accession>A0A2K1KCQ6</accession>
<dbReference type="PANTHER" id="PTHR34795">
    <property type="entry name" value="NEMATODE RESISTANCE PROTEIN-LIKE HSPRO1"/>
    <property type="match status" value="1"/>
</dbReference>
<feature type="compositionally biased region" description="Polar residues" evidence="1">
    <location>
        <begin position="502"/>
        <end position="514"/>
    </location>
</feature>
<dbReference type="RefSeq" id="XP_024380429.1">
    <property type="nucleotide sequence ID" value="XM_024524661.2"/>
</dbReference>
<dbReference type="GO" id="GO:0019441">
    <property type="term" value="P:L-tryptophan catabolic process to kynurenine"/>
    <property type="evidence" value="ECO:0007669"/>
    <property type="project" value="InterPro"/>
</dbReference>
<dbReference type="Proteomes" id="UP000006727">
    <property type="component" value="Chromosome 7"/>
</dbReference>
<dbReference type="InterPro" id="IPR009743">
    <property type="entry name" value="Hs1pro-1_C"/>
</dbReference>
<name>A0A2K1KCQ6_PHYPA</name>
<evidence type="ECO:0008006" key="7">
    <source>
        <dbReference type="Google" id="ProtNLM"/>
    </source>
</evidence>
<keyword evidence="6" id="KW-1185">Reference proteome</keyword>
<dbReference type="Pfam" id="PF07231">
    <property type="entry name" value="Hs1pro-1_N"/>
    <property type="match status" value="1"/>
</dbReference>
<dbReference type="EnsemblPlants" id="Pp3c7_23390V3.2">
    <property type="protein sequence ID" value="Pp3c7_23390V3.2"/>
    <property type="gene ID" value="Pp3c7_23390"/>
</dbReference>
<gene>
    <name evidence="5" type="primary">LOC112284655</name>
    <name evidence="4" type="ORF">PHYPA_010752</name>
</gene>
<dbReference type="Gramene" id="Pp3c7_23390V3.2">
    <property type="protein sequence ID" value="Pp3c7_23390V3.2"/>
    <property type="gene ID" value="Pp3c7_23390"/>
</dbReference>
<protein>
    <recommendedName>
        <fullName evidence="7">Nematode resistance protein-like HSPRO2</fullName>
    </recommendedName>
</protein>
<sequence length="555" mass="62155">MDYHTAMDARDLRSRSCEGCGGVHCSLFPAMPMSASLANCDMEALVQPSPEQVEAYELYLHLPELTRLWRTKLYPMWKNEIIVRPALHSLELVFRMISVVLCDTRPYIDRDEWLRRLESLANLQLEILSCIVEGDDKAPTSKLSSSSSYVGAESVVWHKSGSRPVVSRVSKESLLPRLASWRTAQNVSTRMHFAIEGHLIRAPFTLGLGELNLSGKPVLEYDKICTPLEVYACRQSMPGHPEDHTLSTVHQIMEAWLEVASGLLRNVEMMVKKGNFESAAKSCRIVERVWKLLISTMDLLQIMDPDDFMRLKEELAISQDGKAISTEHIGGGAYCLRSSRLRQVTKDCKELRHLVPKVVGVEADPKGGPRLQEAVMDLLHSHGMCAHIVPPFKRPMAYHSSTIHLLQAFQAVEAAIRQFYFSYQQLVIAVMGSGEYKATAQTEISAADALAQIYFEPPYFPSLDGAKTFLGSYWHNNPELEEGAIMRQLMVEKAMRTGSFSKASSVANSDSGDNIKNGADEERTQRNMSESIEKQYVNAALAYKNHHVYQGAMGA</sequence>
<evidence type="ECO:0000256" key="1">
    <source>
        <dbReference type="SAM" id="MobiDB-lite"/>
    </source>
</evidence>